<dbReference type="GO" id="GO:0046872">
    <property type="term" value="F:metal ion binding"/>
    <property type="evidence" value="ECO:0007669"/>
    <property type="project" value="UniProtKB-KW"/>
</dbReference>
<dbReference type="STRING" id="1123231.SAMN02745189_01072"/>
<dbReference type="Gene3D" id="3.40.50.1000">
    <property type="entry name" value="HAD superfamily/HAD-like"/>
    <property type="match status" value="1"/>
</dbReference>
<dbReference type="OrthoDB" id="9813266at2"/>
<gene>
    <name evidence="16" type="ORF">SAMN02745189_01072</name>
</gene>
<evidence type="ECO:0000256" key="12">
    <source>
        <dbReference type="ARBA" id="ARBA00023065"/>
    </source>
</evidence>
<feature type="transmembrane region" description="Helical" evidence="14">
    <location>
        <begin position="239"/>
        <end position="262"/>
    </location>
</feature>
<dbReference type="SUPFAM" id="SSF81653">
    <property type="entry name" value="Calcium ATPase, transduction domain A"/>
    <property type="match status" value="1"/>
</dbReference>
<feature type="domain" description="P-type ATPase A" evidence="15">
    <location>
        <begin position="87"/>
        <end position="187"/>
    </location>
</feature>
<evidence type="ECO:0000256" key="4">
    <source>
        <dbReference type="ARBA" id="ARBA00022553"/>
    </source>
</evidence>
<keyword evidence="6 14" id="KW-0479">Metal-binding</keyword>
<comment type="similarity">
    <text evidence="2 14">Belongs to the cation transport ATPase (P-type) (TC 3.A.3) family. Type IB subfamily.</text>
</comment>
<dbReference type="InterPro" id="IPR044492">
    <property type="entry name" value="P_typ_ATPase_HD_dom"/>
</dbReference>
<dbReference type="PROSITE" id="PS00154">
    <property type="entry name" value="ATPASE_E1_E2"/>
    <property type="match status" value="1"/>
</dbReference>
<keyword evidence="10" id="KW-1278">Translocase</keyword>
<accession>A0A1M7E255</accession>
<dbReference type="EMBL" id="FRCF01000003">
    <property type="protein sequence ID" value="SHL85822.1"/>
    <property type="molecule type" value="Genomic_DNA"/>
</dbReference>
<sequence>MEITASLIYIVAFLTGGYYSAKSGLVELFRDKHLNVDVLMILAAVGASLIGYWMEAALLIFIFSLAGSMEVMARERSRNAISELMNLTPEEARRYKSNGEIEVIPTRKLKIGDVLQVPRGATIPIDGTLATDFGVINEASVTGESVPVEKNSGSEVIGGTINAGELIDIEVTVEDEDTLFSKIIRLVDEAQSRPSKTASFIEGIEDTYVKAVLIGVPLFILAVYFLLGWSMEESFYRGMVLLTVASPCALVASATPATLSGISRAAKKGMVFKGGQAIDNVNQLKAIIFDKTGTLTVGKPEVVDAAYASEDVKDEVDEMVKAAEFGSTHPIASAILRHLHETPKIEVGNIADITGKGFEITHEGDTWKIGKRTYATEGASLNQEISNKTELLEQQGNTVIFVSRNDEVLAYYSLEDRLKPESRMAIERLNGMGIQTIMVSGDNQRTAEYIAAKVGIREVHANHMPDEKTERLEELREKYGAIGMVGDGINDAPALALADVGFAMGSGTDIAMETADVVLVQDDLKQIPFALGLSRKMKNIIIFNIIFALTVVVLLILANIFQVINLPMGVLGHEGSTILVILNGLRLLNYKDHLGKESVDDLSAAGQLKTDS</sequence>
<dbReference type="Pfam" id="PF00122">
    <property type="entry name" value="E1-E2_ATPase"/>
    <property type="match status" value="1"/>
</dbReference>
<dbReference type="CDD" id="cd07551">
    <property type="entry name" value="P-type_ATPase_HM_ZosA_PfeT-like"/>
    <property type="match status" value="1"/>
</dbReference>
<dbReference type="SUPFAM" id="SSF81665">
    <property type="entry name" value="Calcium ATPase, transmembrane domain M"/>
    <property type="match status" value="1"/>
</dbReference>
<dbReference type="InterPro" id="IPR018303">
    <property type="entry name" value="ATPase_P-typ_P_site"/>
</dbReference>
<dbReference type="InterPro" id="IPR027256">
    <property type="entry name" value="P-typ_ATPase_IB"/>
</dbReference>
<dbReference type="PRINTS" id="PR00119">
    <property type="entry name" value="CATATPASE"/>
</dbReference>
<keyword evidence="17" id="KW-1185">Reference proteome</keyword>
<evidence type="ECO:0000256" key="14">
    <source>
        <dbReference type="RuleBase" id="RU362081"/>
    </source>
</evidence>
<evidence type="ECO:0000256" key="13">
    <source>
        <dbReference type="ARBA" id="ARBA00023136"/>
    </source>
</evidence>
<keyword evidence="3" id="KW-0813">Transport</keyword>
<dbReference type="InterPro" id="IPR023298">
    <property type="entry name" value="ATPase_P-typ_TM_dom_sf"/>
</dbReference>
<evidence type="ECO:0000256" key="7">
    <source>
        <dbReference type="ARBA" id="ARBA00022741"/>
    </source>
</evidence>
<dbReference type="Proteomes" id="UP000184206">
    <property type="component" value="Unassembled WGS sequence"/>
</dbReference>
<dbReference type="InterPro" id="IPR051949">
    <property type="entry name" value="Cation_Transport_ATPase"/>
</dbReference>
<feature type="transmembrane region" description="Helical" evidence="14">
    <location>
        <begin position="208"/>
        <end position="227"/>
    </location>
</feature>
<dbReference type="PANTHER" id="PTHR43079">
    <property type="entry name" value="PROBABLE CADMIUM/ZINC-TRANSPORTING ATPASE HMA1"/>
    <property type="match status" value="1"/>
</dbReference>
<dbReference type="GO" id="GO:0005524">
    <property type="term" value="F:ATP binding"/>
    <property type="evidence" value="ECO:0007669"/>
    <property type="project" value="UniProtKB-UniRule"/>
</dbReference>
<reference evidence="16 17" key="1">
    <citation type="submission" date="2016-11" db="EMBL/GenBank/DDBJ databases">
        <authorList>
            <person name="Jaros S."/>
            <person name="Januszkiewicz K."/>
            <person name="Wedrychowicz H."/>
        </authorList>
    </citation>
    <scope>NUCLEOTIDE SEQUENCE [LARGE SCALE GENOMIC DNA]</scope>
    <source>
        <strain evidence="16 17">DSM 16010</strain>
    </source>
</reference>
<keyword evidence="8 14" id="KW-0067">ATP-binding</keyword>
<dbReference type="NCBIfam" id="TIGR01525">
    <property type="entry name" value="ATPase-IB_hvy"/>
    <property type="match status" value="1"/>
</dbReference>
<dbReference type="AlphaFoldDB" id="A0A1M7E255"/>
<evidence type="ECO:0000256" key="11">
    <source>
        <dbReference type="ARBA" id="ARBA00022989"/>
    </source>
</evidence>
<dbReference type="PRINTS" id="PR00941">
    <property type="entry name" value="CDATPASE"/>
</dbReference>
<feature type="transmembrane region" description="Helical" evidence="14">
    <location>
        <begin position="7"/>
        <end position="26"/>
    </location>
</feature>
<feature type="transmembrane region" description="Helical" evidence="14">
    <location>
        <begin position="541"/>
        <end position="564"/>
    </location>
</feature>
<evidence type="ECO:0000256" key="6">
    <source>
        <dbReference type="ARBA" id="ARBA00022723"/>
    </source>
</evidence>
<dbReference type="InterPro" id="IPR036412">
    <property type="entry name" value="HAD-like_sf"/>
</dbReference>
<keyword evidence="14" id="KW-1003">Cell membrane</keyword>
<organism evidence="16 17">
    <name type="scientific">Lacicoccus alkaliphilus DSM 16010</name>
    <dbReference type="NCBI Taxonomy" id="1123231"/>
    <lineage>
        <taxon>Bacteria</taxon>
        <taxon>Bacillati</taxon>
        <taxon>Bacillota</taxon>
        <taxon>Bacilli</taxon>
        <taxon>Bacillales</taxon>
        <taxon>Salinicoccaceae</taxon>
        <taxon>Lacicoccus</taxon>
    </lineage>
</organism>
<dbReference type="Gene3D" id="2.70.150.10">
    <property type="entry name" value="Calcium-transporting ATPase, cytoplasmic transduction domain A"/>
    <property type="match status" value="1"/>
</dbReference>
<dbReference type="SFLD" id="SFLDF00027">
    <property type="entry name" value="p-type_atpase"/>
    <property type="match status" value="1"/>
</dbReference>
<dbReference type="InterPro" id="IPR023299">
    <property type="entry name" value="ATPase_P-typ_cyto_dom_N"/>
</dbReference>
<evidence type="ECO:0000256" key="3">
    <source>
        <dbReference type="ARBA" id="ARBA00022448"/>
    </source>
</evidence>
<dbReference type="GO" id="GO:0016887">
    <property type="term" value="F:ATP hydrolysis activity"/>
    <property type="evidence" value="ECO:0007669"/>
    <property type="project" value="InterPro"/>
</dbReference>
<dbReference type="InterPro" id="IPR008250">
    <property type="entry name" value="ATPase_P-typ_transduc_dom_A_sf"/>
</dbReference>
<evidence type="ECO:0000256" key="8">
    <source>
        <dbReference type="ARBA" id="ARBA00022840"/>
    </source>
</evidence>
<name>A0A1M7E255_9BACL</name>
<evidence type="ECO:0000313" key="17">
    <source>
        <dbReference type="Proteomes" id="UP000184206"/>
    </source>
</evidence>
<keyword evidence="12" id="KW-0406">Ion transport</keyword>
<evidence type="ECO:0000256" key="2">
    <source>
        <dbReference type="ARBA" id="ARBA00006024"/>
    </source>
</evidence>
<dbReference type="InterPro" id="IPR023214">
    <property type="entry name" value="HAD_sf"/>
</dbReference>
<keyword evidence="11 14" id="KW-1133">Transmembrane helix</keyword>
<protein>
    <submittedName>
        <fullName evidence="16">Cd2+/Zn2+-exporting ATPase</fullName>
    </submittedName>
</protein>
<proteinExistence type="inferred from homology"/>
<evidence type="ECO:0000256" key="9">
    <source>
        <dbReference type="ARBA" id="ARBA00022842"/>
    </source>
</evidence>
<dbReference type="GO" id="GO:0019829">
    <property type="term" value="F:ATPase-coupled monoatomic cation transmembrane transporter activity"/>
    <property type="evidence" value="ECO:0007669"/>
    <property type="project" value="InterPro"/>
</dbReference>
<dbReference type="RefSeq" id="WP_072709141.1">
    <property type="nucleotide sequence ID" value="NZ_FRCF01000003.1"/>
</dbReference>
<keyword evidence="5 14" id="KW-0812">Transmembrane</keyword>
<comment type="subcellular location">
    <subcellularLocation>
        <location evidence="1">Cell membrane</location>
        <topology evidence="1">Multi-pass membrane protein</topology>
    </subcellularLocation>
</comment>
<feature type="transmembrane region" description="Helical" evidence="14">
    <location>
        <begin position="38"/>
        <end position="66"/>
    </location>
</feature>
<dbReference type="FunFam" id="2.70.150.10:FF:000002">
    <property type="entry name" value="Copper-transporting ATPase 1, putative"/>
    <property type="match status" value="1"/>
</dbReference>
<evidence type="ECO:0000313" key="16">
    <source>
        <dbReference type="EMBL" id="SHL85822.1"/>
    </source>
</evidence>
<keyword evidence="4" id="KW-0597">Phosphoprotein</keyword>
<dbReference type="NCBIfam" id="TIGR01494">
    <property type="entry name" value="ATPase_P-type"/>
    <property type="match status" value="1"/>
</dbReference>
<dbReference type="SFLD" id="SFLDS00003">
    <property type="entry name" value="Haloacid_Dehalogenase"/>
    <property type="match status" value="1"/>
</dbReference>
<evidence type="ECO:0000259" key="15">
    <source>
        <dbReference type="Pfam" id="PF00122"/>
    </source>
</evidence>
<dbReference type="SFLD" id="SFLDG00002">
    <property type="entry name" value="C1.7:_P-type_atpase_like"/>
    <property type="match status" value="1"/>
</dbReference>
<evidence type="ECO:0000256" key="5">
    <source>
        <dbReference type="ARBA" id="ARBA00022692"/>
    </source>
</evidence>
<dbReference type="InterPro" id="IPR059000">
    <property type="entry name" value="ATPase_P-type_domA"/>
</dbReference>
<evidence type="ECO:0000256" key="1">
    <source>
        <dbReference type="ARBA" id="ARBA00004651"/>
    </source>
</evidence>
<evidence type="ECO:0000256" key="10">
    <source>
        <dbReference type="ARBA" id="ARBA00022967"/>
    </source>
</evidence>
<dbReference type="InterPro" id="IPR001757">
    <property type="entry name" value="P_typ_ATPase"/>
</dbReference>
<keyword evidence="7 14" id="KW-0547">Nucleotide-binding</keyword>
<keyword evidence="13 14" id="KW-0472">Membrane</keyword>
<dbReference type="PANTHER" id="PTHR43079:SF1">
    <property type="entry name" value="CADMIUM_ZINC-TRANSPORTING ATPASE HMA1, CHLOROPLASTIC-RELATED"/>
    <property type="match status" value="1"/>
</dbReference>
<dbReference type="Gene3D" id="3.40.1110.10">
    <property type="entry name" value="Calcium-transporting ATPase, cytoplasmic domain N"/>
    <property type="match status" value="1"/>
</dbReference>
<dbReference type="SUPFAM" id="SSF56784">
    <property type="entry name" value="HAD-like"/>
    <property type="match status" value="1"/>
</dbReference>
<dbReference type="GO" id="GO:0005886">
    <property type="term" value="C:plasma membrane"/>
    <property type="evidence" value="ECO:0007669"/>
    <property type="project" value="UniProtKB-SubCell"/>
</dbReference>
<keyword evidence="9" id="KW-0460">Magnesium</keyword>
<dbReference type="Pfam" id="PF00702">
    <property type="entry name" value="Hydrolase"/>
    <property type="match status" value="1"/>
</dbReference>